<evidence type="ECO:0000313" key="4">
    <source>
        <dbReference type="EMBL" id="GGT93136.1"/>
    </source>
</evidence>
<organism evidence="4 5">
    <name type="scientific">Streptomyces phaeofaciens</name>
    <dbReference type="NCBI Taxonomy" id="68254"/>
    <lineage>
        <taxon>Bacteria</taxon>
        <taxon>Bacillati</taxon>
        <taxon>Actinomycetota</taxon>
        <taxon>Actinomycetes</taxon>
        <taxon>Kitasatosporales</taxon>
        <taxon>Streptomycetaceae</taxon>
        <taxon>Streptomyces</taxon>
    </lineage>
</organism>
<keyword evidence="2" id="KW-0597">Phosphoprotein</keyword>
<dbReference type="SUPFAM" id="SSF47336">
    <property type="entry name" value="ACP-like"/>
    <property type="match status" value="1"/>
</dbReference>
<dbReference type="GO" id="GO:0031177">
    <property type="term" value="F:phosphopantetheine binding"/>
    <property type="evidence" value="ECO:0007669"/>
    <property type="project" value="InterPro"/>
</dbReference>
<dbReference type="AlphaFoldDB" id="A0A918M0P4"/>
<evidence type="ECO:0000259" key="3">
    <source>
        <dbReference type="PROSITE" id="PS50075"/>
    </source>
</evidence>
<dbReference type="InterPro" id="IPR009081">
    <property type="entry name" value="PP-bd_ACP"/>
</dbReference>
<keyword evidence="5" id="KW-1185">Reference proteome</keyword>
<reference evidence="4" key="2">
    <citation type="submission" date="2020-09" db="EMBL/GenBank/DDBJ databases">
        <authorList>
            <person name="Sun Q."/>
            <person name="Ohkuma M."/>
        </authorList>
    </citation>
    <scope>NUCLEOTIDE SEQUENCE</scope>
    <source>
        <strain evidence="4">JCM 4125</strain>
    </source>
</reference>
<keyword evidence="1" id="KW-0596">Phosphopantetheine</keyword>
<evidence type="ECO:0000313" key="5">
    <source>
        <dbReference type="Proteomes" id="UP000646776"/>
    </source>
</evidence>
<reference evidence="4" key="1">
    <citation type="journal article" date="2014" name="Int. J. Syst. Evol. Microbiol.">
        <title>Complete genome sequence of Corynebacterium casei LMG S-19264T (=DSM 44701T), isolated from a smear-ripened cheese.</title>
        <authorList>
            <consortium name="US DOE Joint Genome Institute (JGI-PGF)"/>
            <person name="Walter F."/>
            <person name="Albersmeier A."/>
            <person name="Kalinowski J."/>
            <person name="Ruckert C."/>
        </authorList>
    </citation>
    <scope>NUCLEOTIDE SEQUENCE</scope>
    <source>
        <strain evidence="4">JCM 4125</strain>
    </source>
</reference>
<dbReference type="RefSeq" id="WP_189717855.1">
    <property type="nucleotide sequence ID" value="NZ_BMSA01000042.1"/>
</dbReference>
<sequence>METVEELVVAVLVDQLRLPSAAISPNSTFESLGIDSLVIVELSLILSDYLKIDIGNGVLSGEMTISQAAQAISELGAV</sequence>
<dbReference type="InterPro" id="IPR036736">
    <property type="entry name" value="ACP-like_sf"/>
</dbReference>
<dbReference type="InterPro" id="IPR020806">
    <property type="entry name" value="PKS_PP-bd"/>
</dbReference>
<name>A0A918M0P4_9ACTN</name>
<proteinExistence type="predicted"/>
<evidence type="ECO:0000256" key="2">
    <source>
        <dbReference type="ARBA" id="ARBA00022553"/>
    </source>
</evidence>
<dbReference type="Gene3D" id="1.10.1200.10">
    <property type="entry name" value="ACP-like"/>
    <property type="match status" value="1"/>
</dbReference>
<dbReference type="Pfam" id="PF00550">
    <property type="entry name" value="PP-binding"/>
    <property type="match status" value="1"/>
</dbReference>
<accession>A0A918M0P4</accession>
<dbReference type="PROSITE" id="PS50075">
    <property type="entry name" value="CARRIER"/>
    <property type="match status" value="1"/>
</dbReference>
<dbReference type="Proteomes" id="UP000646776">
    <property type="component" value="Unassembled WGS sequence"/>
</dbReference>
<comment type="caution">
    <text evidence="4">The sequence shown here is derived from an EMBL/GenBank/DDBJ whole genome shotgun (WGS) entry which is preliminary data.</text>
</comment>
<dbReference type="GO" id="GO:0017000">
    <property type="term" value="P:antibiotic biosynthetic process"/>
    <property type="evidence" value="ECO:0007669"/>
    <property type="project" value="UniProtKB-ARBA"/>
</dbReference>
<gene>
    <name evidence="4" type="ORF">GCM10010226_83770</name>
</gene>
<evidence type="ECO:0000256" key="1">
    <source>
        <dbReference type="ARBA" id="ARBA00022450"/>
    </source>
</evidence>
<dbReference type="EMBL" id="BMSA01000042">
    <property type="protein sequence ID" value="GGT93136.1"/>
    <property type="molecule type" value="Genomic_DNA"/>
</dbReference>
<protein>
    <recommendedName>
        <fullName evidence="3">Carrier domain-containing protein</fullName>
    </recommendedName>
</protein>
<feature type="domain" description="Carrier" evidence="3">
    <location>
        <begin position="2"/>
        <end position="76"/>
    </location>
</feature>
<dbReference type="SMART" id="SM00823">
    <property type="entry name" value="PKS_PP"/>
    <property type="match status" value="1"/>
</dbReference>